<evidence type="ECO:0000256" key="5">
    <source>
        <dbReference type="ARBA" id="ARBA00022842"/>
    </source>
</evidence>
<dbReference type="InterPro" id="IPR000644">
    <property type="entry name" value="CBS_dom"/>
</dbReference>
<keyword evidence="4 9" id="KW-0812">Transmembrane</keyword>
<comment type="subunit">
    <text evidence="9">Homodimer.</text>
</comment>
<comment type="similarity">
    <text evidence="2 9">Belongs to the SLC41A transporter family.</text>
</comment>
<dbReference type="Pfam" id="PF00571">
    <property type="entry name" value="CBS"/>
    <property type="match status" value="1"/>
</dbReference>
<feature type="transmembrane region" description="Helical" evidence="9">
    <location>
        <begin position="382"/>
        <end position="404"/>
    </location>
</feature>
<comment type="subcellular location">
    <subcellularLocation>
        <location evidence="9">Cell membrane</location>
        <topology evidence="9">Multi-pass membrane protein</topology>
    </subcellularLocation>
    <subcellularLocation>
        <location evidence="1">Membrane</location>
        <topology evidence="1">Multi-pass membrane protein</topology>
    </subcellularLocation>
</comment>
<comment type="caution">
    <text evidence="11">The sequence shown here is derived from an EMBL/GenBank/DDBJ whole genome shotgun (WGS) entry which is preliminary data.</text>
</comment>
<keyword evidence="9" id="KW-0479">Metal-binding</keyword>
<gene>
    <name evidence="11" type="primary">mgtE</name>
    <name evidence="11" type="ORF">FYJ83_03745</name>
</gene>
<name>A0A6N7XXR0_9FIRM</name>
<sequence>MDERKLLELIEGKKYAQIKNELSEMNEVDVAELLDPLDAHLTLLIFRMLPKDLAVEVFAHFSTEQQLGIINSITDKEVEYIVDELFFDDMIDLIEEMPANIVKKILKSAKEEERKLINQFLKYPVDSAGSIMTIEYVELRKGLTVKEALTHIKEIGLNKETVYTCYVTDQKRTLEGFVSLRTLVTSDEDKIIEDIMEDEVIKVYTHDDQESVANVFIKYGFLALPVVDNENRLTGIITVDDIMDIMEQEATEDFQIMAAMSPSEEAYLDAGVMTLAKNRLPWLLILMISATFTGRIMGKFEDVLSSIVVLSTFIPMLMDTGGNSGSQSSTLIIRGLATGEITTHDWWKVLWKELRISAIVGVVLAVINFLRIILLEKVEMKVALTVSLTVVITVIASKIVGGILPLIAKKLKLDPAIMAGPLITTIVDALALIVYFSIAKSLLGI</sequence>
<evidence type="ECO:0000256" key="9">
    <source>
        <dbReference type="RuleBase" id="RU362011"/>
    </source>
</evidence>
<dbReference type="SUPFAM" id="SSF161093">
    <property type="entry name" value="MgtE membrane domain-like"/>
    <property type="match status" value="1"/>
</dbReference>
<dbReference type="Proteomes" id="UP000469523">
    <property type="component" value="Unassembled WGS sequence"/>
</dbReference>
<dbReference type="PROSITE" id="PS51371">
    <property type="entry name" value="CBS"/>
    <property type="match status" value="1"/>
</dbReference>
<dbReference type="NCBIfam" id="TIGR00400">
    <property type="entry name" value="mgtE"/>
    <property type="match status" value="1"/>
</dbReference>
<reference evidence="11 12" key="1">
    <citation type="submission" date="2019-09" db="EMBL/GenBank/DDBJ databases">
        <title>In-depth cultivation of the pig gut microbiome towards novel bacterial diversity and tailored functional studies.</title>
        <authorList>
            <person name="Wylensek D."/>
            <person name="Hitch T.C.A."/>
            <person name="Clavel T."/>
        </authorList>
    </citation>
    <scope>NUCLEOTIDE SEQUENCE [LARGE SCALE GENOMIC DNA]</scope>
    <source>
        <strain evidence="11 12">WCA3-693-APC-4?</strain>
    </source>
</reference>
<dbReference type="Gene3D" id="3.10.580.10">
    <property type="entry name" value="CBS-domain"/>
    <property type="match status" value="1"/>
</dbReference>
<dbReference type="SUPFAM" id="SSF54631">
    <property type="entry name" value="CBS-domain pair"/>
    <property type="match status" value="1"/>
</dbReference>
<keyword evidence="9" id="KW-1003">Cell membrane</keyword>
<evidence type="ECO:0000313" key="11">
    <source>
        <dbReference type="EMBL" id="MSU00580.1"/>
    </source>
</evidence>
<dbReference type="InterPro" id="IPR036739">
    <property type="entry name" value="SLC41_membr_dom_sf"/>
</dbReference>
<evidence type="ECO:0000313" key="12">
    <source>
        <dbReference type="Proteomes" id="UP000469523"/>
    </source>
</evidence>
<keyword evidence="12" id="KW-1185">Reference proteome</keyword>
<dbReference type="PANTHER" id="PTHR43773:SF1">
    <property type="entry name" value="MAGNESIUM TRANSPORTER MGTE"/>
    <property type="match status" value="1"/>
</dbReference>
<keyword evidence="5 9" id="KW-0460">Magnesium</keyword>
<keyword evidence="3 9" id="KW-0813">Transport</keyword>
<dbReference type="RefSeq" id="WP_154439006.1">
    <property type="nucleotide sequence ID" value="NZ_JAHLPJ010000001.1"/>
</dbReference>
<dbReference type="Gene3D" id="1.25.60.10">
    <property type="entry name" value="MgtE N-terminal domain-like"/>
    <property type="match status" value="1"/>
</dbReference>
<dbReference type="InterPro" id="IPR046342">
    <property type="entry name" value="CBS_dom_sf"/>
</dbReference>
<feature type="transmembrane region" description="Helical" evidence="9">
    <location>
        <begin position="416"/>
        <end position="438"/>
    </location>
</feature>
<keyword evidence="6 9" id="KW-1133">Transmembrane helix</keyword>
<dbReference type="PANTHER" id="PTHR43773">
    <property type="entry name" value="MAGNESIUM TRANSPORTER MGTE"/>
    <property type="match status" value="1"/>
</dbReference>
<dbReference type="Pfam" id="PF03448">
    <property type="entry name" value="MgtE_N"/>
    <property type="match status" value="1"/>
</dbReference>
<evidence type="ECO:0000256" key="8">
    <source>
        <dbReference type="PROSITE-ProRule" id="PRU00703"/>
    </source>
</evidence>
<dbReference type="AlphaFoldDB" id="A0A6N7XXR0"/>
<dbReference type="InterPro" id="IPR006667">
    <property type="entry name" value="SLC41_membr_dom"/>
</dbReference>
<feature type="transmembrane region" description="Helical" evidence="9">
    <location>
        <begin position="356"/>
        <end position="375"/>
    </location>
</feature>
<dbReference type="Pfam" id="PF01769">
    <property type="entry name" value="MgtE"/>
    <property type="match status" value="1"/>
</dbReference>
<evidence type="ECO:0000256" key="7">
    <source>
        <dbReference type="ARBA" id="ARBA00023136"/>
    </source>
</evidence>
<keyword evidence="7 9" id="KW-0472">Membrane</keyword>
<dbReference type="InterPro" id="IPR006669">
    <property type="entry name" value="MgtE_transporter"/>
</dbReference>
<dbReference type="GO" id="GO:0005886">
    <property type="term" value="C:plasma membrane"/>
    <property type="evidence" value="ECO:0007669"/>
    <property type="project" value="UniProtKB-SubCell"/>
</dbReference>
<dbReference type="InterPro" id="IPR038076">
    <property type="entry name" value="MgtE_N_sf"/>
</dbReference>
<evidence type="ECO:0000256" key="3">
    <source>
        <dbReference type="ARBA" id="ARBA00022448"/>
    </source>
</evidence>
<dbReference type="GO" id="GO:0015095">
    <property type="term" value="F:magnesium ion transmembrane transporter activity"/>
    <property type="evidence" value="ECO:0007669"/>
    <property type="project" value="UniProtKB-UniRule"/>
</dbReference>
<evidence type="ECO:0000256" key="2">
    <source>
        <dbReference type="ARBA" id="ARBA00009749"/>
    </source>
</evidence>
<evidence type="ECO:0000256" key="4">
    <source>
        <dbReference type="ARBA" id="ARBA00022692"/>
    </source>
</evidence>
<dbReference type="SUPFAM" id="SSF158791">
    <property type="entry name" value="MgtE N-terminal domain-like"/>
    <property type="match status" value="1"/>
</dbReference>
<evidence type="ECO:0000256" key="1">
    <source>
        <dbReference type="ARBA" id="ARBA00004141"/>
    </source>
</evidence>
<dbReference type="CDD" id="cd04606">
    <property type="entry name" value="CBS_pair_Mg_transporter"/>
    <property type="match status" value="1"/>
</dbReference>
<keyword evidence="8" id="KW-0129">CBS domain</keyword>
<organism evidence="11 12">
    <name type="scientific">Tissierella pigra</name>
    <dbReference type="NCBI Taxonomy" id="2607614"/>
    <lineage>
        <taxon>Bacteria</taxon>
        <taxon>Bacillati</taxon>
        <taxon>Bacillota</taxon>
        <taxon>Tissierellia</taxon>
        <taxon>Tissierellales</taxon>
        <taxon>Tissierellaceae</taxon>
        <taxon>Tissierella</taxon>
    </lineage>
</organism>
<dbReference type="SMART" id="SM00924">
    <property type="entry name" value="MgtE_N"/>
    <property type="match status" value="1"/>
</dbReference>
<dbReference type="InterPro" id="IPR006668">
    <property type="entry name" value="Mg_transptr_MgtE_intracell_dom"/>
</dbReference>
<comment type="function">
    <text evidence="9">Acts as a magnesium transporter.</text>
</comment>
<dbReference type="Gene3D" id="1.10.357.20">
    <property type="entry name" value="SLC41 divalent cation transporters, integral membrane domain"/>
    <property type="match status" value="1"/>
</dbReference>
<proteinExistence type="inferred from homology"/>
<protein>
    <recommendedName>
        <fullName evidence="9">Magnesium transporter MgtE</fullName>
    </recommendedName>
</protein>
<evidence type="ECO:0000256" key="6">
    <source>
        <dbReference type="ARBA" id="ARBA00022989"/>
    </source>
</evidence>
<accession>A0A6N7XXR0</accession>
<dbReference type="SMART" id="SM00116">
    <property type="entry name" value="CBS"/>
    <property type="match status" value="1"/>
</dbReference>
<dbReference type="GO" id="GO:0046872">
    <property type="term" value="F:metal ion binding"/>
    <property type="evidence" value="ECO:0007669"/>
    <property type="project" value="UniProtKB-KW"/>
</dbReference>
<feature type="domain" description="CBS" evidence="10">
    <location>
        <begin position="196"/>
        <end position="252"/>
    </location>
</feature>
<comment type="caution">
    <text evidence="9">Lacks conserved residue(s) required for the propagation of feature annotation.</text>
</comment>
<evidence type="ECO:0000259" key="10">
    <source>
        <dbReference type="PROSITE" id="PS51371"/>
    </source>
</evidence>
<dbReference type="EMBL" id="VUNQ01000005">
    <property type="protein sequence ID" value="MSU00580.1"/>
    <property type="molecule type" value="Genomic_DNA"/>
</dbReference>